<dbReference type="SUPFAM" id="SSF54928">
    <property type="entry name" value="RNA-binding domain, RBD"/>
    <property type="match status" value="1"/>
</dbReference>
<reference evidence="5" key="1">
    <citation type="submission" date="2021-01" db="UniProtKB">
        <authorList>
            <consortium name="EnsemblMetazoa"/>
        </authorList>
    </citation>
    <scope>IDENTIFICATION</scope>
</reference>
<sequence length="329" mass="36517">MMANRKTTRGGKSSSTRITMYRRSGDMADKESRTVLKDRVFVGKLPRGVSEQDLRRVFSEGGYSVRDIHIQHSARDRDFAFVSFNDERDVEAILETANESPFFISGQNITVSEAFKSNKKTPRPIFNSVSRGVYSVRAAPRDYEPSLGRSLSPHSAGSRASSVSPSPMSPPSPMQRLEGASAYMSADYQQTVVIDNGNHHYYAVPYSNMSYPMTGMFPNGQLVVFPPVTRASMPPYVNHEIWTREALLGYHYGEIPYCGVRGNKGEPLPANPRTDASLLDTIPPEKEPTFPYRFDHYSAPRVDAMPAAITGESVAYAEDEQVAAGVHDM</sequence>
<feature type="domain" description="RRM" evidence="4">
    <location>
        <begin position="38"/>
        <end position="116"/>
    </location>
</feature>
<dbReference type="SMART" id="SM00360">
    <property type="entry name" value="RRM"/>
    <property type="match status" value="1"/>
</dbReference>
<evidence type="ECO:0000256" key="3">
    <source>
        <dbReference type="SAM" id="MobiDB-lite"/>
    </source>
</evidence>
<dbReference type="PANTHER" id="PTHR23147">
    <property type="entry name" value="SERINE/ARGININE RICH SPLICING FACTOR"/>
    <property type="match status" value="1"/>
</dbReference>
<evidence type="ECO:0000313" key="5">
    <source>
        <dbReference type="EnsemblMetazoa" id="XP_022645616"/>
    </source>
</evidence>
<keyword evidence="1 2" id="KW-0694">RNA-binding</keyword>
<evidence type="ECO:0000259" key="4">
    <source>
        <dbReference type="PROSITE" id="PS50102"/>
    </source>
</evidence>
<feature type="compositionally biased region" description="Low complexity" evidence="3">
    <location>
        <begin position="150"/>
        <end position="166"/>
    </location>
</feature>
<dbReference type="Proteomes" id="UP000594260">
    <property type="component" value="Unplaced"/>
</dbReference>
<feature type="region of interest" description="Disordered" evidence="3">
    <location>
        <begin position="145"/>
        <end position="176"/>
    </location>
</feature>
<evidence type="ECO:0000313" key="6">
    <source>
        <dbReference type="Proteomes" id="UP000594260"/>
    </source>
</evidence>
<protein>
    <recommendedName>
        <fullName evidence="4">RRM domain-containing protein</fullName>
    </recommendedName>
</protein>
<dbReference type="AlphaFoldDB" id="A0A7M7J1I6"/>
<dbReference type="InterPro" id="IPR035979">
    <property type="entry name" value="RBD_domain_sf"/>
</dbReference>
<dbReference type="Gene3D" id="3.30.70.330">
    <property type="match status" value="1"/>
</dbReference>
<dbReference type="InterPro" id="IPR050907">
    <property type="entry name" value="SRSF"/>
</dbReference>
<name>A0A7M7J1I6_VARDE</name>
<evidence type="ECO:0000256" key="2">
    <source>
        <dbReference type="PROSITE-ProRule" id="PRU00176"/>
    </source>
</evidence>
<dbReference type="EnsemblMetazoa" id="XM_022789881">
    <property type="protein sequence ID" value="XP_022645616"/>
    <property type="gene ID" value="LOC111243787"/>
</dbReference>
<dbReference type="PROSITE" id="PS50102">
    <property type="entry name" value="RRM"/>
    <property type="match status" value="1"/>
</dbReference>
<evidence type="ECO:0000256" key="1">
    <source>
        <dbReference type="ARBA" id="ARBA00022884"/>
    </source>
</evidence>
<keyword evidence="6" id="KW-1185">Reference proteome</keyword>
<dbReference type="InterPro" id="IPR000504">
    <property type="entry name" value="RRM_dom"/>
</dbReference>
<dbReference type="RefSeq" id="XP_022645616.1">
    <property type="nucleotide sequence ID" value="XM_022789881.1"/>
</dbReference>
<proteinExistence type="predicted"/>
<dbReference type="Pfam" id="PF00076">
    <property type="entry name" value="RRM_1"/>
    <property type="match status" value="1"/>
</dbReference>
<accession>A0A7M7J1I6</accession>
<dbReference type="GeneID" id="111243787"/>
<organism evidence="5 6">
    <name type="scientific">Varroa destructor</name>
    <name type="common">Honeybee mite</name>
    <dbReference type="NCBI Taxonomy" id="109461"/>
    <lineage>
        <taxon>Eukaryota</taxon>
        <taxon>Metazoa</taxon>
        <taxon>Ecdysozoa</taxon>
        <taxon>Arthropoda</taxon>
        <taxon>Chelicerata</taxon>
        <taxon>Arachnida</taxon>
        <taxon>Acari</taxon>
        <taxon>Parasitiformes</taxon>
        <taxon>Mesostigmata</taxon>
        <taxon>Gamasina</taxon>
        <taxon>Dermanyssoidea</taxon>
        <taxon>Varroidae</taxon>
        <taxon>Varroa</taxon>
    </lineage>
</organism>
<dbReference type="GO" id="GO:0003723">
    <property type="term" value="F:RNA binding"/>
    <property type="evidence" value="ECO:0007669"/>
    <property type="project" value="UniProtKB-UniRule"/>
</dbReference>
<dbReference type="InterPro" id="IPR012677">
    <property type="entry name" value="Nucleotide-bd_a/b_plait_sf"/>
</dbReference>